<dbReference type="PROSITE" id="PS51257">
    <property type="entry name" value="PROKAR_LIPOPROTEIN"/>
    <property type="match status" value="1"/>
</dbReference>
<protein>
    <submittedName>
        <fullName evidence="1">Uncharacterized protein</fullName>
    </submittedName>
</protein>
<dbReference type="EMBL" id="JAGKQM010000009">
    <property type="protein sequence ID" value="KAH0908840.1"/>
    <property type="molecule type" value="Genomic_DNA"/>
</dbReference>
<sequence length="72" mass="7727">MRSIYFALHGATIPADQLYAQGMGLFGFSGCLIMMLNYPSNRSWCLSGVTKQALVAPLLQSNLSAQVSTLTA</sequence>
<proteinExistence type="predicted"/>
<organism evidence="1 2">
    <name type="scientific">Brassica napus</name>
    <name type="common">Rape</name>
    <dbReference type="NCBI Taxonomy" id="3708"/>
    <lineage>
        <taxon>Eukaryota</taxon>
        <taxon>Viridiplantae</taxon>
        <taxon>Streptophyta</taxon>
        <taxon>Embryophyta</taxon>
        <taxon>Tracheophyta</taxon>
        <taxon>Spermatophyta</taxon>
        <taxon>Magnoliopsida</taxon>
        <taxon>eudicotyledons</taxon>
        <taxon>Gunneridae</taxon>
        <taxon>Pentapetalae</taxon>
        <taxon>rosids</taxon>
        <taxon>malvids</taxon>
        <taxon>Brassicales</taxon>
        <taxon>Brassicaceae</taxon>
        <taxon>Brassiceae</taxon>
        <taxon>Brassica</taxon>
    </lineage>
</organism>
<gene>
    <name evidence="1" type="ORF">HID58_032161</name>
</gene>
<evidence type="ECO:0000313" key="1">
    <source>
        <dbReference type="EMBL" id="KAH0908840.1"/>
    </source>
</evidence>
<keyword evidence="2" id="KW-1185">Reference proteome</keyword>
<accession>A0ABQ8BVK5</accession>
<comment type="caution">
    <text evidence="1">The sequence shown here is derived from an EMBL/GenBank/DDBJ whole genome shotgun (WGS) entry which is preliminary data.</text>
</comment>
<reference evidence="1 2" key="1">
    <citation type="submission" date="2021-05" db="EMBL/GenBank/DDBJ databases">
        <title>Genome Assembly of Synthetic Allotetraploid Brassica napus Reveals Homoeologous Exchanges between Subgenomes.</title>
        <authorList>
            <person name="Davis J.T."/>
        </authorList>
    </citation>
    <scope>NUCLEOTIDE SEQUENCE [LARGE SCALE GENOMIC DNA]</scope>
    <source>
        <strain evidence="2">cv. Da-Ae</strain>
        <tissue evidence="1">Seedling</tissue>
    </source>
</reference>
<dbReference type="Proteomes" id="UP000824890">
    <property type="component" value="Unassembled WGS sequence"/>
</dbReference>
<evidence type="ECO:0000313" key="2">
    <source>
        <dbReference type="Proteomes" id="UP000824890"/>
    </source>
</evidence>
<name>A0ABQ8BVK5_BRANA</name>